<dbReference type="EMBL" id="JACHXA010000001">
    <property type="protein sequence ID" value="MBB3064258.1"/>
    <property type="molecule type" value="Genomic_DNA"/>
</dbReference>
<dbReference type="RefSeq" id="WP_221205680.1">
    <property type="nucleotide sequence ID" value="NZ_JACHXA010000001.1"/>
</dbReference>
<dbReference type="PANTHER" id="PTHR46577:SF1">
    <property type="entry name" value="HTH-TYPE TRANSCRIPTIONAL REGULATORY PROTEIN GABR"/>
    <property type="match status" value="1"/>
</dbReference>
<dbReference type="InterPro" id="IPR015424">
    <property type="entry name" value="PyrdxlP-dep_Trfase"/>
</dbReference>
<dbReference type="InterPro" id="IPR051446">
    <property type="entry name" value="HTH_trans_reg/aminotransferase"/>
</dbReference>
<dbReference type="AlphaFoldDB" id="A0A839SPW1"/>
<dbReference type="InterPro" id="IPR036388">
    <property type="entry name" value="WH-like_DNA-bd_sf"/>
</dbReference>
<dbReference type="GO" id="GO:0030170">
    <property type="term" value="F:pyridoxal phosphate binding"/>
    <property type="evidence" value="ECO:0007669"/>
    <property type="project" value="InterPro"/>
</dbReference>
<dbReference type="InterPro" id="IPR015421">
    <property type="entry name" value="PyrdxlP-dep_Trfase_major"/>
</dbReference>
<keyword evidence="3" id="KW-0805">Transcription regulation</keyword>
<sequence length="454" mass="48857">MSEWKLQTHTGSGPKYLALVGALEDRISGGHLREGDRLPPQRDLARMFGVTIATVTRAIAEASRRGLVVARPGSGTYVKDRSTLPGAAPEIVDLSINTLPSDLVAGLLDAALAEVAARKISHDAFGYSSYGSNSRHRATGAEWVSRFGLDVGVESVLPTHGVHQGLMAAFGALAKPGDSVICEPFTYTGIKRIAEYRGLKLIGADMDDEGLLPDSVGRELRNSGAKIVIVTTVAQNPTTASLSMERRRALAEVCRKADAIILEDAINVPLAGDQLHPIAHYAPERTLYLTSFSKCVTPGFRLGYAVVPPQVFPIFHDALISTQWIGPLFYAELAGILLAGSQMDKCLDLHRREAKARVTLTTSLLDCVKPVTFPGYHVWGLAPAGWQADEFCTEALRQGVRISPASHFAVSPTPSIQAFRISLGGCETREQLQSGLERLARILQHKHAVSGTVV</sequence>
<dbReference type="Proteomes" id="UP000581135">
    <property type="component" value="Unassembled WGS sequence"/>
</dbReference>
<keyword evidence="5" id="KW-0804">Transcription</keyword>
<gene>
    <name evidence="7" type="ORF">FHR98_000523</name>
</gene>
<dbReference type="Gene3D" id="1.10.10.10">
    <property type="entry name" value="Winged helix-like DNA-binding domain superfamily/Winged helix DNA-binding domain"/>
    <property type="match status" value="1"/>
</dbReference>
<keyword evidence="4 7" id="KW-0238">DNA-binding</keyword>
<dbReference type="SUPFAM" id="SSF53383">
    <property type="entry name" value="PLP-dependent transferases"/>
    <property type="match status" value="1"/>
</dbReference>
<comment type="caution">
    <text evidence="7">The sequence shown here is derived from an EMBL/GenBank/DDBJ whole genome shotgun (WGS) entry which is preliminary data.</text>
</comment>
<evidence type="ECO:0000313" key="7">
    <source>
        <dbReference type="EMBL" id="MBB3064258.1"/>
    </source>
</evidence>
<keyword evidence="8" id="KW-1185">Reference proteome</keyword>
<evidence type="ECO:0000256" key="5">
    <source>
        <dbReference type="ARBA" id="ARBA00023163"/>
    </source>
</evidence>
<evidence type="ECO:0000259" key="6">
    <source>
        <dbReference type="PROSITE" id="PS50949"/>
    </source>
</evidence>
<keyword evidence="2" id="KW-0663">Pyridoxal phosphate</keyword>
<dbReference type="Gene3D" id="3.40.640.10">
    <property type="entry name" value="Type I PLP-dependent aspartate aminotransferase-like (Major domain)"/>
    <property type="match status" value="1"/>
</dbReference>
<dbReference type="InterPro" id="IPR015422">
    <property type="entry name" value="PyrdxlP-dep_Trfase_small"/>
</dbReference>
<evidence type="ECO:0000256" key="1">
    <source>
        <dbReference type="ARBA" id="ARBA00005384"/>
    </source>
</evidence>
<evidence type="ECO:0000313" key="8">
    <source>
        <dbReference type="Proteomes" id="UP000581135"/>
    </source>
</evidence>
<dbReference type="GO" id="GO:0003700">
    <property type="term" value="F:DNA-binding transcription factor activity"/>
    <property type="evidence" value="ECO:0007669"/>
    <property type="project" value="InterPro"/>
</dbReference>
<proteinExistence type="inferred from homology"/>
<dbReference type="Pfam" id="PF00155">
    <property type="entry name" value="Aminotran_1_2"/>
    <property type="match status" value="1"/>
</dbReference>
<evidence type="ECO:0000256" key="4">
    <source>
        <dbReference type="ARBA" id="ARBA00023125"/>
    </source>
</evidence>
<dbReference type="Gene3D" id="3.90.1150.10">
    <property type="entry name" value="Aspartate Aminotransferase, domain 1"/>
    <property type="match status" value="1"/>
</dbReference>
<evidence type="ECO:0000256" key="2">
    <source>
        <dbReference type="ARBA" id="ARBA00022898"/>
    </source>
</evidence>
<dbReference type="PANTHER" id="PTHR46577">
    <property type="entry name" value="HTH-TYPE TRANSCRIPTIONAL REGULATORY PROTEIN GABR"/>
    <property type="match status" value="1"/>
</dbReference>
<organism evidence="7 8">
    <name type="scientific">Limibacillus halophilus</name>
    <dbReference type="NCBI Taxonomy" id="1579333"/>
    <lineage>
        <taxon>Bacteria</taxon>
        <taxon>Pseudomonadati</taxon>
        <taxon>Pseudomonadota</taxon>
        <taxon>Alphaproteobacteria</taxon>
        <taxon>Rhodospirillales</taxon>
        <taxon>Rhodovibrionaceae</taxon>
        <taxon>Limibacillus</taxon>
    </lineage>
</organism>
<protein>
    <submittedName>
        <fullName evidence="7">DNA-binding transcriptional MocR family regulator</fullName>
    </submittedName>
</protein>
<comment type="similarity">
    <text evidence="1">In the C-terminal section; belongs to the class-I pyridoxal-phosphate-dependent aminotransferase family.</text>
</comment>
<dbReference type="SMART" id="SM00345">
    <property type="entry name" value="HTH_GNTR"/>
    <property type="match status" value="1"/>
</dbReference>
<dbReference type="InterPro" id="IPR004839">
    <property type="entry name" value="Aminotransferase_I/II_large"/>
</dbReference>
<dbReference type="CDD" id="cd07377">
    <property type="entry name" value="WHTH_GntR"/>
    <property type="match status" value="1"/>
</dbReference>
<dbReference type="SUPFAM" id="SSF46785">
    <property type="entry name" value="Winged helix' DNA-binding domain"/>
    <property type="match status" value="1"/>
</dbReference>
<dbReference type="Pfam" id="PF00392">
    <property type="entry name" value="GntR"/>
    <property type="match status" value="1"/>
</dbReference>
<reference evidence="7 8" key="1">
    <citation type="submission" date="2020-08" db="EMBL/GenBank/DDBJ databases">
        <title>Genomic Encyclopedia of Type Strains, Phase III (KMG-III): the genomes of soil and plant-associated and newly described type strains.</title>
        <authorList>
            <person name="Whitman W."/>
        </authorList>
    </citation>
    <scope>NUCLEOTIDE SEQUENCE [LARGE SCALE GENOMIC DNA]</scope>
    <source>
        <strain evidence="7 8">CECT 8803</strain>
    </source>
</reference>
<dbReference type="InterPro" id="IPR036390">
    <property type="entry name" value="WH_DNA-bd_sf"/>
</dbReference>
<dbReference type="PROSITE" id="PS50949">
    <property type="entry name" value="HTH_GNTR"/>
    <property type="match status" value="1"/>
</dbReference>
<dbReference type="CDD" id="cd00609">
    <property type="entry name" value="AAT_like"/>
    <property type="match status" value="1"/>
</dbReference>
<evidence type="ECO:0000256" key="3">
    <source>
        <dbReference type="ARBA" id="ARBA00023015"/>
    </source>
</evidence>
<accession>A0A839SPW1</accession>
<name>A0A839SPW1_9PROT</name>
<dbReference type="InterPro" id="IPR000524">
    <property type="entry name" value="Tscrpt_reg_HTH_GntR"/>
</dbReference>
<feature type="domain" description="HTH gntR-type" evidence="6">
    <location>
        <begin position="13"/>
        <end position="81"/>
    </location>
</feature>
<dbReference type="GO" id="GO:0003677">
    <property type="term" value="F:DNA binding"/>
    <property type="evidence" value="ECO:0007669"/>
    <property type="project" value="UniProtKB-KW"/>
</dbReference>